<sequence>MSSLKDFLYKNVRVISTDGRLFQGKLEGFDNSTNIVISGCIEIIVKSSDEEFQQLEMGIYLLRGTNIVCIGEIEGEVDWEKIEGDKLKGTKNPL</sequence>
<name>A0ACA9Y1X2_9ASCO</name>
<proteinExistence type="predicted"/>
<gene>
    <name evidence="1" type="ORF">CLIB1444_01S14158</name>
</gene>
<keyword evidence="2" id="KW-1185">Reference proteome</keyword>
<comment type="caution">
    <text evidence="1">The sequence shown here is derived from an EMBL/GenBank/DDBJ whole genome shotgun (WGS) entry which is preliminary data.</text>
</comment>
<dbReference type="EMBL" id="CALSDN010000001">
    <property type="protein sequence ID" value="CAH6718771.1"/>
    <property type="molecule type" value="Genomic_DNA"/>
</dbReference>
<protein>
    <submittedName>
        <fullName evidence="1">U6 snRNA-associated Sm-like protein LSm8</fullName>
    </submittedName>
</protein>
<evidence type="ECO:0000313" key="2">
    <source>
        <dbReference type="Proteomes" id="UP001152531"/>
    </source>
</evidence>
<accession>A0ACA9Y1X2</accession>
<organism evidence="1 2">
    <name type="scientific">[Candida] jaroonii</name>
    <dbReference type="NCBI Taxonomy" id="467808"/>
    <lineage>
        <taxon>Eukaryota</taxon>
        <taxon>Fungi</taxon>
        <taxon>Dikarya</taxon>
        <taxon>Ascomycota</taxon>
        <taxon>Saccharomycotina</taxon>
        <taxon>Pichiomycetes</taxon>
        <taxon>Debaryomycetaceae</taxon>
        <taxon>Yamadazyma</taxon>
    </lineage>
</organism>
<evidence type="ECO:0000313" key="1">
    <source>
        <dbReference type="EMBL" id="CAH6718771.1"/>
    </source>
</evidence>
<dbReference type="Proteomes" id="UP001152531">
    <property type="component" value="Unassembled WGS sequence"/>
</dbReference>
<reference evidence="1" key="1">
    <citation type="submission" date="2022-06" db="EMBL/GenBank/DDBJ databases">
        <authorList>
            <person name="Legras J.-L."/>
            <person name="Devillers H."/>
            <person name="Grondin C."/>
        </authorList>
    </citation>
    <scope>NUCLEOTIDE SEQUENCE</scope>
    <source>
        <strain evidence="1">CLIB 1444</strain>
    </source>
</reference>